<keyword evidence="4" id="KW-1185">Reference proteome</keyword>
<dbReference type="EMBL" id="JBHUIT010000003">
    <property type="protein sequence ID" value="MFD2256100.1"/>
    <property type="molecule type" value="Genomic_DNA"/>
</dbReference>
<evidence type="ECO:0000313" key="4">
    <source>
        <dbReference type="Proteomes" id="UP001597375"/>
    </source>
</evidence>
<dbReference type="Pfam" id="PF03808">
    <property type="entry name" value="Glyco_tran_WecG"/>
    <property type="match status" value="1"/>
</dbReference>
<dbReference type="Proteomes" id="UP001597375">
    <property type="component" value="Unassembled WGS sequence"/>
</dbReference>
<evidence type="ECO:0000256" key="1">
    <source>
        <dbReference type="ARBA" id="ARBA00022676"/>
    </source>
</evidence>
<dbReference type="PANTHER" id="PTHR34136">
    <property type="match status" value="1"/>
</dbReference>
<gene>
    <name evidence="3" type="ORF">ACFSSA_05370</name>
</gene>
<reference evidence="4" key="1">
    <citation type="journal article" date="2019" name="Int. J. Syst. Evol. Microbiol.">
        <title>The Global Catalogue of Microorganisms (GCM) 10K type strain sequencing project: providing services to taxonomists for standard genome sequencing and annotation.</title>
        <authorList>
            <consortium name="The Broad Institute Genomics Platform"/>
            <consortium name="The Broad Institute Genome Sequencing Center for Infectious Disease"/>
            <person name="Wu L."/>
            <person name="Ma J."/>
        </authorList>
    </citation>
    <scope>NUCLEOTIDE SEQUENCE [LARGE SCALE GENOMIC DNA]</scope>
    <source>
        <strain evidence="4">CGMCC 4.7106</strain>
    </source>
</reference>
<dbReference type="InterPro" id="IPR004629">
    <property type="entry name" value="WecG_TagA_CpsF"/>
</dbReference>
<proteinExistence type="predicted"/>
<protein>
    <submittedName>
        <fullName evidence="3">WecB/TagA/CpsF family glycosyltransferase</fullName>
    </submittedName>
</protein>
<organism evidence="3 4">
    <name type="scientific">Luteolibacter algae</name>
    <dbReference type="NCBI Taxonomy" id="454151"/>
    <lineage>
        <taxon>Bacteria</taxon>
        <taxon>Pseudomonadati</taxon>
        <taxon>Verrucomicrobiota</taxon>
        <taxon>Verrucomicrobiia</taxon>
        <taxon>Verrucomicrobiales</taxon>
        <taxon>Verrucomicrobiaceae</taxon>
        <taxon>Luteolibacter</taxon>
    </lineage>
</organism>
<sequence>MNVMGKSLYFLGLRFWNDRTEGLLQEMDEKGGLLAVPSAPSLGQAADDGLLMTAYRAADWSVVDGGYVALILRMLGKEVVRISGLQLIEKSIANGGTGVVPMKERKILWVVPNPEEEERIRFYMGGMGYDPDKQGFYRAPFYRSDEEFDDETLKQQVREWQPDWIVLCLGGGRQEKLGYYLRRMNPGGEAVAGGEVSEGRERGPVIMCTGAAIAFFTGGQAKIPVWADRLYLGWFCRILEKPSAYIPRYVKAAWHFPMALIRERGRWFDIPAAR</sequence>
<keyword evidence="1" id="KW-0328">Glycosyltransferase</keyword>
<name>A0ABW5D5R2_9BACT</name>
<dbReference type="PANTHER" id="PTHR34136:SF1">
    <property type="entry name" value="UDP-N-ACETYL-D-MANNOSAMINURONIC ACID TRANSFERASE"/>
    <property type="match status" value="1"/>
</dbReference>
<accession>A0ABW5D5R2</accession>
<keyword evidence="2" id="KW-0808">Transferase</keyword>
<evidence type="ECO:0000313" key="3">
    <source>
        <dbReference type="EMBL" id="MFD2256100.1"/>
    </source>
</evidence>
<evidence type="ECO:0000256" key="2">
    <source>
        <dbReference type="ARBA" id="ARBA00022679"/>
    </source>
</evidence>
<comment type="caution">
    <text evidence="3">The sequence shown here is derived from an EMBL/GenBank/DDBJ whole genome shotgun (WGS) entry which is preliminary data.</text>
</comment>